<dbReference type="AlphaFoldDB" id="A0AAD4TC99"/>
<dbReference type="InterPro" id="IPR029071">
    <property type="entry name" value="Ubiquitin-like_domsf"/>
</dbReference>
<reference evidence="2" key="1">
    <citation type="submission" date="2022-04" db="EMBL/GenBank/DDBJ databases">
        <title>A functionally conserved STORR gene fusion in Papaver species that diverged 16.8 million years ago.</title>
        <authorList>
            <person name="Catania T."/>
        </authorList>
    </citation>
    <scope>NUCLEOTIDE SEQUENCE</scope>
    <source>
        <strain evidence="2">S-188037</strain>
    </source>
</reference>
<dbReference type="InterPro" id="IPR022617">
    <property type="entry name" value="Rad60/SUMO-like_dom"/>
</dbReference>
<name>A0AAD4TC99_9MAGN</name>
<evidence type="ECO:0000259" key="1">
    <source>
        <dbReference type="Pfam" id="PF11976"/>
    </source>
</evidence>
<protein>
    <recommendedName>
        <fullName evidence="1">Rad60/SUMO-like domain-containing protein</fullName>
    </recommendedName>
</protein>
<evidence type="ECO:0000313" key="2">
    <source>
        <dbReference type="EMBL" id="KAI3949011.1"/>
    </source>
</evidence>
<accession>A0AAD4TC99</accession>
<dbReference type="Gene3D" id="3.10.20.90">
    <property type="entry name" value="Phosphatidylinositol 3-kinase Catalytic Subunit, Chain A, domain 1"/>
    <property type="match status" value="1"/>
</dbReference>
<proteinExistence type="predicted"/>
<organism evidence="2 3">
    <name type="scientific">Papaver atlanticum</name>
    <dbReference type="NCBI Taxonomy" id="357466"/>
    <lineage>
        <taxon>Eukaryota</taxon>
        <taxon>Viridiplantae</taxon>
        <taxon>Streptophyta</taxon>
        <taxon>Embryophyta</taxon>
        <taxon>Tracheophyta</taxon>
        <taxon>Spermatophyta</taxon>
        <taxon>Magnoliopsida</taxon>
        <taxon>Ranunculales</taxon>
        <taxon>Papaveraceae</taxon>
        <taxon>Papaveroideae</taxon>
        <taxon>Papaver</taxon>
    </lineage>
</organism>
<comment type="caution">
    <text evidence="2">The sequence shown here is derived from an EMBL/GenBank/DDBJ whole genome shotgun (WGS) entry which is preliminary data.</text>
</comment>
<gene>
    <name evidence="2" type="ORF">MKW98_021617</name>
</gene>
<dbReference type="SUPFAM" id="SSF54236">
    <property type="entry name" value="Ubiquitin-like"/>
    <property type="match status" value="1"/>
</dbReference>
<feature type="domain" description="Rad60/SUMO-like" evidence="1">
    <location>
        <begin position="25"/>
        <end position="93"/>
    </location>
</feature>
<dbReference type="PANTHER" id="PTHR10562">
    <property type="entry name" value="SMALL UBIQUITIN-RELATED MODIFIER"/>
    <property type="match status" value="1"/>
</dbReference>
<keyword evidence="3" id="KW-1185">Reference proteome</keyword>
<dbReference type="EMBL" id="JAJJMB010003208">
    <property type="protein sequence ID" value="KAI3949011.1"/>
    <property type="molecule type" value="Genomic_DNA"/>
</dbReference>
<evidence type="ECO:0000313" key="3">
    <source>
        <dbReference type="Proteomes" id="UP001202328"/>
    </source>
</evidence>
<dbReference type="Proteomes" id="UP001202328">
    <property type="component" value="Unassembled WGS sequence"/>
</dbReference>
<dbReference type="Pfam" id="PF11976">
    <property type="entry name" value="Rad60-SLD"/>
    <property type="match status" value="1"/>
</dbReference>
<sequence length="104" mass="11412">MSGVTNVVKVEGKRTIVGPSSHVNIAVTSNGYGDTDVTFRVKRNAKLGKLIKAYGEAKNIDIKTIKFLYDGIQIKPDYTPDQLDREEEGEDIEIQVVQDMLAGG</sequence>